<feature type="domain" description="B30.2/SPRY" evidence="1">
    <location>
        <begin position="1"/>
        <end position="159"/>
    </location>
</feature>
<dbReference type="InterPro" id="IPR001870">
    <property type="entry name" value="B30.2/SPRY"/>
</dbReference>
<dbReference type="InterPro" id="IPR003879">
    <property type="entry name" value="Butyrophylin_SPRY"/>
</dbReference>
<proteinExistence type="predicted"/>
<dbReference type="PANTHER" id="PTHR24103">
    <property type="entry name" value="E3 UBIQUITIN-PROTEIN LIGASE TRIM"/>
    <property type="match status" value="1"/>
</dbReference>
<sequence>NVVLDPGTAHCDLVVCDNGKSVCTCCREGIPDLDQRSKHWHCVLGRYSFSSGRYYWEVNVERGLGRWAVGVSRADVRKDVDIDQNVKPEEGIWAVGTQAWLLEAYTSPDCTPLPEIRTSSQIRVCLDYEEGQVAFFSVDKGIPIFMFPLALSERENVHP</sequence>
<reference evidence="2 3" key="1">
    <citation type="submission" date="2019-09" db="EMBL/GenBank/DDBJ databases">
        <title>Bird 10,000 Genomes (B10K) Project - Family phase.</title>
        <authorList>
            <person name="Zhang G."/>
        </authorList>
    </citation>
    <scope>NUCLEOTIDE SEQUENCE [LARGE SCALE GENOMIC DNA]</scope>
    <source>
        <strain evidence="2">B10K-DU-029-50</strain>
        <tissue evidence="2">Heart</tissue>
    </source>
</reference>
<dbReference type="InterPro" id="IPR003877">
    <property type="entry name" value="SPRY_dom"/>
</dbReference>
<dbReference type="InterPro" id="IPR013320">
    <property type="entry name" value="ConA-like_dom_sf"/>
</dbReference>
<protein>
    <submittedName>
        <fullName evidence="2">BT1A1 protein</fullName>
    </submittedName>
</protein>
<name>A0A7K6ES25_9PASS</name>
<dbReference type="InterPro" id="IPR050143">
    <property type="entry name" value="TRIM/RBCC"/>
</dbReference>
<comment type="caution">
    <text evidence="2">The sequence shown here is derived from an EMBL/GenBank/DDBJ whole genome shotgun (WGS) entry which is preliminary data.</text>
</comment>
<evidence type="ECO:0000313" key="2">
    <source>
        <dbReference type="EMBL" id="NWV41999.1"/>
    </source>
</evidence>
<evidence type="ECO:0000313" key="3">
    <source>
        <dbReference type="Proteomes" id="UP000575029"/>
    </source>
</evidence>
<dbReference type="SUPFAM" id="SSF49899">
    <property type="entry name" value="Concanavalin A-like lectins/glucanases"/>
    <property type="match status" value="1"/>
</dbReference>
<dbReference type="InterPro" id="IPR006574">
    <property type="entry name" value="PRY"/>
</dbReference>
<keyword evidence="3" id="KW-1185">Reference proteome</keyword>
<evidence type="ECO:0000259" key="1">
    <source>
        <dbReference type="PROSITE" id="PS50188"/>
    </source>
</evidence>
<dbReference type="InterPro" id="IPR043136">
    <property type="entry name" value="B30.2/SPRY_sf"/>
</dbReference>
<accession>A0A7K6ES25</accession>
<organism evidence="2 3">
    <name type="scientific">Grantiella picta</name>
    <dbReference type="NCBI Taxonomy" id="266360"/>
    <lineage>
        <taxon>Eukaryota</taxon>
        <taxon>Metazoa</taxon>
        <taxon>Chordata</taxon>
        <taxon>Craniata</taxon>
        <taxon>Vertebrata</taxon>
        <taxon>Euteleostomi</taxon>
        <taxon>Archelosauria</taxon>
        <taxon>Archosauria</taxon>
        <taxon>Dinosauria</taxon>
        <taxon>Saurischia</taxon>
        <taxon>Theropoda</taxon>
        <taxon>Coelurosauria</taxon>
        <taxon>Aves</taxon>
        <taxon>Neognathae</taxon>
        <taxon>Neoaves</taxon>
        <taxon>Telluraves</taxon>
        <taxon>Australaves</taxon>
        <taxon>Passeriformes</taxon>
        <taxon>Meliphagoidea</taxon>
        <taxon>Meliphagidae</taxon>
        <taxon>Grantiella</taxon>
    </lineage>
</organism>
<dbReference type="PROSITE" id="PS50188">
    <property type="entry name" value="B302_SPRY"/>
    <property type="match status" value="1"/>
</dbReference>
<dbReference type="AlphaFoldDB" id="A0A7K6ES25"/>
<dbReference type="Pfam" id="PF00622">
    <property type="entry name" value="SPRY"/>
    <property type="match status" value="1"/>
</dbReference>
<dbReference type="Proteomes" id="UP000575029">
    <property type="component" value="Unassembled WGS sequence"/>
</dbReference>
<dbReference type="Gene3D" id="2.60.120.920">
    <property type="match status" value="1"/>
</dbReference>
<gene>
    <name evidence="2" type="primary">Btn1a1</name>
    <name evidence="2" type="ORF">GRAPIC_R00505</name>
</gene>
<feature type="non-terminal residue" evidence="2">
    <location>
        <position position="159"/>
    </location>
</feature>
<dbReference type="PRINTS" id="PR01407">
    <property type="entry name" value="BUTYPHLNCDUF"/>
</dbReference>
<feature type="non-terminal residue" evidence="2">
    <location>
        <position position="1"/>
    </location>
</feature>
<dbReference type="Pfam" id="PF13765">
    <property type="entry name" value="PRY"/>
    <property type="match status" value="1"/>
</dbReference>
<dbReference type="EMBL" id="VZRM01007282">
    <property type="protein sequence ID" value="NWV41999.1"/>
    <property type="molecule type" value="Genomic_DNA"/>
</dbReference>